<protein>
    <recommendedName>
        <fullName evidence="1">KAP NTPase domain-containing protein</fullName>
    </recommendedName>
</protein>
<dbReference type="AlphaFoldDB" id="A0A1Y2L3S2"/>
<dbReference type="RefSeq" id="WP_085581098.1">
    <property type="nucleotide sequence ID" value="NZ_JFKA01000002.1"/>
</dbReference>
<gene>
    <name evidence="2" type="ORF">TMES_07775</name>
</gene>
<organism evidence="2 3">
    <name type="scientific">Thalassospira mesophila</name>
    <dbReference type="NCBI Taxonomy" id="1293891"/>
    <lineage>
        <taxon>Bacteria</taxon>
        <taxon>Pseudomonadati</taxon>
        <taxon>Pseudomonadota</taxon>
        <taxon>Alphaproteobacteria</taxon>
        <taxon>Rhodospirillales</taxon>
        <taxon>Thalassospiraceae</taxon>
        <taxon>Thalassospira</taxon>
    </lineage>
</organism>
<evidence type="ECO:0000313" key="3">
    <source>
        <dbReference type="Proteomes" id="UP000193391"/>
    </source>
</evidence>
<proteinExistence type="predicted"/>
<comment type="caution">
    <text evidence="2">The sequence shown here is derived from an EMBL/GenBank/DDBJ whole genome shotgun (WGS) entry which is preliminary data.</text>
</comment>
<name>A0A1Y2L3S2_9PROT</name>
<dbReference type="SUPFAM" id="SSF52540">
    <property type="entry name" value="P-loop containing nucleoside triphosphate hydrolases"/>
    <property type="match status" value="1"/>
</dbReference>
<sequence length="444" mass="51231">MRMIFPEPDITPTSGFTEKVDIFKRKDFGDRLANLIEKSGGSSVIALDAGWGEGKSTFIKMWRGYLSNRDRKKITSIYFDAFANDYQEHPFLALASEIYQLIPTTDKKKQEKFRDNLSQATKSLTRGAIKVAAKITTAGIVDGSDVDSIEKIISNFKSKEIDEIVDEKLKQAKNDKSSLQKFKNHLTEISQEIGDGSPLIFIIDELDRCRPDFALELLEQIKHLFSVEGITFLLVTNRKQLEDSIRAKYGTEINATNYLNKFVHLWVELPRASDKHNDHGVTFLKYALKEMMETDEKINNTDTIEILAALVEYYKPSFREIERTLTYFSIIMNMSGEKKYDSIFQITIAIVCYFNVYQPNLFRAIDSELTYDQVMNKSRLDKFNPETDPHYLGVVKDIIKYELGDKETKEEIIQKNSLFKNHFGRPHNSVIKEVRSWLSDIKIN</sequence>
<dbReference type="InterPro" id="IPR027417">
    <property type="entry name" value="P-loop_NTPase"/>
</dbReference>
<dbReference type="Gene3D" id="3.40.50.300">
    <property type="entry name" value="P-loop containing nucleotide triphosphate hydrolases"/>
    <property type="match status" value="1"/>
</dbReference>
<evidence type="ECO:0000313" key="2">
    <source>
        <dbReference type="EMBL" id="OSQ39817.1"/>
    </source>
</evidence>
<accession>A0A1Y2L3S2</accession>
<reference evidence="2 3" key="1">
    <citation type="submission" date="2014-03" db="EMBL/GenBank/DDBJ databases">
        <title>The draft genome sequence of Thalassospira mesophila JCM 18969.</title>
        <authorList>
            <person name="Lai Q."/>
            <person name="Shao Z."/>
        </authorList>
    </citation>
    <scope>NUCLEOTIDE SEQUENCE [LARGE SCALE GENOMIC DNA]</scope>
    <source>
        <strain evidence="2 3">JCM 18969</strain>
    </source>
</reference>
<evidence type="ECO:0000259" key="1">
    <source>
        <dbReference type="Pfam" id="PF07693"/>
    </source>
</evidence>
<dbReference type="InterPro" id="IPR011646">
    <property type="entry name" value="KAP_P-loop"/>
</dbReference>
<feature type="domain" description="KAP NTPase" evidence="1">
    <location>
        <begin position="27"/>
        <end position="332"/>
    </location>
</feature>
<dbReference type="EMBL" id="JFKA01000002">
    <property type="protein sequence ID" value="OSQ39817.1"/>
    <property type="molecule type" value="Genomic_DNA"/>
</dbReference>
<dbReference type="Proteomes" id="UP000193391">
    <property type="component" value="Unassembled WGS sequence"/>
</dbReference>
<dbReference type="Pfam" id="PF07693">
    <property type="entry name" value="KAP_NTPase"/>
    <property type="match status" value="1"/>
</dbReference>
<keyword evidence="3" id="KW-1185">Reference proteome</keyword>
<dbReference type="OrthoDB" id="88903at2"/>
<dbReference type="STRING" id="1293891.TMES_07775"/>